<dbReference type="EMBL" id="BDIP01005594">
    <property type="protein sequence ID" value="GIQ89938.1"/>
    <property type="molecule type" value="Genomic_DNA"/>
</dbReference>
<dbReference type="Proteomes" id="UP000265618">
    <property type="component" value="Unassembled WGS sequence"/>
</dbReference>
<protein>
    <submittedName>
        <fullName evidence="2">Uncharacterized protein</fullName>
    </submittedName>
</protein>
<keyword evidence="3" id="KW-1185">Reference proteome</keyword>
<accession>A0A9K3GP17</accession>
<gene>
    <name evidence="2" type="ORF">KIPB_012558</name>
</gene>
<evidence type="ECO:0000256" key="1">
    <source>
        <dbReference type="SAM" id="MobiDB-lite"/>
    </source>
</evidence>
<sequence length="107" mass="12204">MLRNDLSLMSQTLGCMMGVYRLRPFISRMGIELLLLNQLVEKERERDRERDRRRRSRLIPSVVSPYASPHASPRRVSRIGSVLSPLAPVPGSPRKGRLEEQVALPLS</sequence>
<reference evidence="2 3" key="1">
    <citation type="journal article" date="2018" name="PLoS ONE">
        <title>The draft genome of Kipferlia bialata reveals reductive genome evolution in fornicate parasites.</title>
        <authorList>
            <person name="Tanifuji G."/>
            <person name="Takabayashi S."/>
            <person name="Kume K."/>
            <person name="Takagi M."/>
            <person name="Nakayama T."/>
            <person name="Kamikawa R."/>
            <person name="Inagaki Y."/>
            <person name="Hashimoto T."/>
        </authorList>
    </citation>
    <scope>NUCLEOTIDE SEQUENCE [LARGE SCALE GENOMIC DNA]</scope>
    <source>
        <strain evidence="2">NY0173</strain>
    </source>
</reference>
<name>A0A9K3GP17_9EUKA</name>
<feature type="region of interest" description="Disordered" evidence="1">
    <location>
        <begin position="82"/>
        <end position="107"/>
    </location>
</feature>
<feature type="non-terminal residue" evidence="2">
    <location>
        <position position="1"/>
    </location>
</feature>
<dbReference type="AlphaFoldDB" id="A0A9K3GP17"/>
<organism evidence="2 3">
    <name type="scientific">Kipferlia bialata</name>
    <dbReference type="NCBI Taxonomy" id="797122"/>
    <lineage>
        <taxon>Eukaryota</taxon>
        <taxon>Metamonada</taxon>
        <taxon>Carpediemonas-like organisms</taxon>
        <taxon>Kipferlia</taxon>
    </lineage>
</organism>
<evidence type="ECO:0000313" key="3">
    <source>
        <dbReference type="Proteomes" id="UP000265618"/>
    </source>
</evidence>
<proteinExistence type="predicted"/>
<comment type="caution">
    <text evidence="2">The sequence shown here is derived from an EMBL/GenBank/DDBJ whole genome shotgun (WGS) entry which is preliminary data.</text>
</comment>
<evidence type="ECO:0000313" key="2">
    <source>
        <dbReference type="EMBL" id="GIQ89938.1"/>
    </source>
</evidence>